<evidence type="ECO:0008006" key="3">
    <source>
        <dbReference type="Google" id="ProtNLM"/>
    </source>
</evidence>
<reference evidence="2" key="1">
    <citation type="submission" date="2017-03" db="EMBL/GenBank/DDBJ databases">
        <authorList>
            <person name="Monnet C."/>
        </authorList>
    </citation>
    <scope>NUCLEOTIDE SEQUENCE [LARGE SCALE GENOMIC DNA]</scope>
    <source>
        <strain evidence="2">P10</strain>
    </source>
</reference>
<gene>
    <name evidence="1" type="ORF">BANT10_03384</name>
</gene>
<proteinExistence type="predicted"/>
<dbReference type="RefSeq" id="WP_101644739.1">
    <property type="nucleotide sequence ID" value="NZ_FXZE01000027.1"/>
</dbReference>
<protein>
    <recommendedName>
        <fullName evidence="3">Squalene cyclase C-terminal domain-containing protein</fullName>
    </recommendedName>
</protein>
<keyword evidence="2" id="KW-1185">Reference proteome</keyword>
<dbReference type="SUPFAM" id="SSF48239">
    <property type="entry name" value="Terpenoid cyclases/Protein prenyltransferases"/>
    <property type="match status" value="1"/>
</dbReference>
<name>A0A2H1KRK9_9MICO</name>
<organism evidence="1 2">
    <name type="scientific">Brevibacterium antiquum</name>
    <dbReference type="NCBI Taxonomy" id="234835"/>
    <lineage>
        <taxon>Bacteria</taxon>
        <taxon>Bacillati</taxon>
        <taxon>Actinomycetota</taxon>
        <taxon>Actinomycetes</taxon>
        <taxon>Micrococcales</taxon>
        <taxon>Brevibacteriaceae</taxon>
        <taxon>Brevibacterium</taxon>
    </lineage>
</organism>
<accession>A0A2H1KRK9</accession>
<dbReference type="EMBL" id="FXZE01000027">
    <property type="protein sequence ID" value="SMY02390.1"/>
    <property type="molecule type" value="Genomic_DNA"/>
</dbReference>
<dbReference type="InterPro" id="IPR008930">
    <property type="entry name" value="Terpenoid_cyclase/PrenylTrfase"/>
</dbReference>
<evidence type="ECO:0000313" key="2">
    <source>
        <dbReference type="Proteomes" id="UP000234342"/>
    </source>
</evidence>
<evidence type="ECO:0000313" key="1">
    <source>
        <dbReference type="EMBL" id="SMY02390.1"/>
    </source>
</evidence>
<dbReference type="AlphaFoldDB" id="A0A2H1KRK9"/>
<dbReference type="Proteomes" id="UP000234342">
    <property type="component" value="Unassembled WGS sequence"/>
</dbReference>
<sequence length="119" mass="13552">MGVRGEEYLLRRELFRRLSTGEPVCDRVFSLAHPRRAYDHVLAAVDYFRAAADADGTPPDSRMAEAIEAIRSQRQSDGTWLQGHRSDGDVWFPCDVPTGEPSKWVTLQATQVLEWWDGF</sequence>